<evidence type="ECO:0000313" key="1">
    <source>
        <dbReference type="EMBL" id="UWQ58635.1"/>
    </source>
</evidence>
<evidence type="ECO:0000313" key="2">
    <source>
        <dbReference type="Proteomes" id="UP001058184"/>
    </source>
</evidence>
<evidence type="ECO:0008006" key="3">
    <source>
        <dbReference type="Google" id="ProtNLM"/>
    </source>
</evidence>
<gene>
    <name evidence="1" type="ORF">K3722_00430</name>
</gene>
<sequence length="210" mass="24348">MTEVQRIEVLNDYCRYLLEVFNRLWVCHHTLNALTRGSAVNVYRPVDIELCYLQIRKVFELMMYGSLLAQSTELPELGRKLKKSYKATEIVAHVRRKNPKFFPIPRTPIGDTIPPRTQSALEPHLEEGEFKTLYQRALDRHLHANREFGMQADQDATAVQEIQAIVWKVTRLLQVHTLELATGDLILGNLMTKETEKPYAQFLQRVSDEA</sequence>
<proteinExistence type="predicted"/>
<dbReference type="EMBL" id="CP081078">
    <property type="protein sequence ID" value="UWQ58635.1"/>
    <property type="molecule type" value="Genomic_DNA"/>
</dbReference>
<protein>
    <recommendedName>
        <fullName evidence="3">HEPN AbiU2-like domain-containing protein</fullName>
    </recommendedName>
</protein>
<dbReference type="Proteomes" id="UP001058184">
    <property type="component" value="Chromosome"/>
</dbReference>
<organism evidence="1 2">
    <name type="scientific">Leisingera caerulea</name>
    <name type="common">Phaeobacter caeruleus</name>
    <dbReference type="NCBI Taxonomy" id="506591"/>
    <lineage>
        <taxon>Bacteria</taxon>
        <taxon>Pseudomonadati</taxon>
        <taxon>Pseudomonadota</taxon>
        <taxon>Alphaproteobacteria</taxon>
        <taxon>Rhodobacterales</taxon>
        <taxon>Roseobacteraceae</taxon>
        <taxon>Leisingera</taxon>
    </lineage>
</organism>
<reference evidence="1" key="1">
    <citation type="submission" date="2021-08" db="EMBL/GenBank/DDBJ databases">
        <authorList>
            <person name="Nwanade C."/>
            <person name="Wang M."/>
            <person name="Masoudi A."/>
            <person name="Yu Z."/>
            <person name="Liu J."/>
        </authorList>
    </citation>
    <scope>NUCLEOTIDE SEQUENCE</scope>
    <source>
        <strain evidence="1">S141</strain>
    </source>
</reference>
<accession>A0ABY5WWI8</accession>
<keyword evidence="2" id="KW-1185">Reference proteome</keyword>
<name>A0ABY5WWI8_LEICA</name>